<name>A0ABW5E886_9GAMM</name>
<sequence>MCSVNGSRLFVRGDSSPLIEEILPDVAKTNITPASHMNYGGGAYYSNSGYLSLFEYIPGDDTLIYRSDAYRKTTTAARALLEMNPGYIHFIFIPPTVNQINIDESNVRSIPNVGRTPTLLNTEACRPPARITEDGDVIEYATRYISEYLYLGSWAKGIKVITERYGMSGLLPMLTMGKDMDSIGNYCNEKYPCPPGGPDDSPGPGGSSVCV</sequence>
<comment type="caution">
    <text evidence="1">The sequence shown here is derived from an EMBL/GenBank/DDBJ whole genome shotgun (WGS) entry which is preliminary data.</text>
</comment>
<keyword evidence="2" id="KW-1185">Reference proteome</keyword>
<dbReference type="Proteomes" id="UP001597425">
    <property type="component" value="Unassembled WGS sequence"/>
</dbReference>
<reference evidence="2" key="1">
    <citation type="journal article" date="2019" name="Int. J. Syst. Evol. Microbiol.">
        <title>The Global Catalogue of Microorganisms (GCM) 10K type strain sequencing project: providing services to taxonomists for standard genome sequencing and annotation.</title>
        <authorList>
            <consortium name="The Broad Institute Genomics Platform"/>
            <consortium name="The Broad Institute Genome Sequencing Center for Infectious Disease"/>
            <person name="Wu L."/>
            <person name="Ma J."/>
        </authorList>
    </citation>
    <scope>NUCLEOTIDE SEQUENCE [LARGE SCALE GENOMIC DNA]</scope>
    <source>
        <strain evidence="2">KCTC 12848</strain>
    </source>
</reference>
<gene>
    <name evidence="1" type="ORF">ACFSKX_03750</name>
</gene>
<dbReference type="EMBL" id="JBHUJD010000003">
    <property type="protein sequence ID" value="MFD2309522.1"/>
    <property type="molecule type" value="Genomic_DNA"/>
</dbReference>
<organism evidence="1 2">
    <name type="scientific">Microbulbifer halophilus</name>
    <dbReference type="NCBI Taxonomy" id="453963"/>
    <lineage>
        <taxon>Bacteria</taxon>
        <taxon>Pseudomonadati</taxon>
        <taxon>Pseudomonadota</taxon>
        <taxon>Gammaproteobacteria</taxon>
        <taxon>Cellvibrionales</taxon>
        <taxon>Microbulbiferaceae</taxon>
        <taxon>Microbulbifer</taxon>
    </lineage>
</organism>
<dbReference type="RefSeq" id="WP_265721708.1">
    <property type="nucleotide sequence ID" value="NZ_JAPIVK010000014.1"/>
</dbReference>
<accession>A0ABW5E886</accession>
<evidence type="ECO:0000313" key="2">
    <source>
        <dbReference type="Proteomes" id="UP001597425"/>
    </source>
</evidence>
<proteinExistence type="predicted"/>
<protein>
    <submittedName>
        <fullName evidence="1">Uncharacterized protein</fullName>
    </submittedName>
</protein>
<evidence type="ECO:0000313" key="1">
    <source>
        <dbReference type="EMBL" id="MFD2309522.1"/>
    </source>
</evidence>